<dbReference type="InterPro" id="IPR009077">
    <property type="entry name" value="Proteasome_activ_PA28"/>
</dbReference>
<feature type="domain" description="Proteasome activator PA28 N-terminal" evidence="3">
    <location>
        <begin position="8"/>
        <end position="63"/>
    </location>
</feature>
<dbReference type="GO" id="GO:0005654">
    <property type="term" value="C:nucleoplasm"/>
    <property type="evidence" value="ECO:0007669"/>
    <property type="project" value="TreeGrafter"/>
</dbReference>
<reference evidence="5 6" key="1">
    <citation type="submission" date="2024-03" db="EMBL/GenBank/DDBJ databases">
        <title>Adaptation during the transition from Ophiocordyceps entomopathogen to insect associate is accompanied by gene loss and intensified selection.</title>
        <authorList>
            <person name="Ward C.M."/>
            <person name="Onetto C.A."/>
            <person name="Borneman A.R."/>
        </authorList>
    </citation>
    <scope>NUCLEOTIDE SEQUENCE [LARGE SCALE GENOMIC DNA]</scope>
    <source>
        <strain evidence="5">AWRI1</strain>
        <tissue evidence="5">Single Adult Female</tissue>
    </source>
</reference>
<protein>
    <recommendedName>
        <fullName evidence="7">Proteasome activator complex subunit 3</fullName>
    </recommendedName>
</protein>
<dbReference type="FunFam" id="1.20.120.180:FF:000001">
    <property type="entry name" value="Proteasome activator complex subunit 3"/>
    <property type="match status" value="1"/>
</dbReference>
<dbReference type="InterPro" id="IPR036997">
    <property type="entry name" value="PA28_C_sf"/>
</dbReference>
<dbReference type="AlphaFoldDB" id="A0AAN9Y8Z5"/>
<dbReference type="GO" id="GO:0005737">
    <property type="term" value="C:cytoplasm"/>
    <property type="evidence" value="ECO:0007669"/>
    <property type="project" value="TreeGrafter"/>
</dbReference>
<dbReference type="GO" id="GO:0061133">
    <property type="term" value="F:endopeptidase activator activity"/>
    <property type="evidence" value="ECO:0007669"/>
    <property type="project" value="TreeGrafter"/>
</dbReference>
<dbReference type="InterPro" id="IPR036252">
    <property type="entry name" value="Proteasome_activ_sf"/>
</dbReference>
<dbReference type="GO" id="GO:0008537">
    <property type="term" value="C:proteasome activator complex"/>
    <property type="evidence" value="ECO:0007669"/>
    <property type="project" value="InterPro"/>
</dbReference>
<dbReference type="InterPro" id="IPR036996">
    <property type="entry name" value="PA28_N_sf"/>
</dbReference>
<dbReference type="Pfam" id="PF02252">
    <property type="entry name" value="PA28_C"/>
    <property type="match status" value="1"/>
</dbReference>
<evidence type="ECO:0000256" key="2">
    <source>
        <dbReference type="ARBA" id="ARBA00022942"/>
    </source>
</evidence>
<dbReference type="SUPFAM" id="SSF47216">
    <property type="entry name" value="Proteasome activator"/>
    <property type="match status" value="1"/>
</dbReference>
<dbReference type="GO" id="GO:2000045">
    <property type="term" value="P:regulation of G1/S transition of mitotic cell cycle"/>
    <property type="evidence" value="ECO:0007669"/>
    <property type="project" value="TreeGrafter"/>
</dbReference>
<dbReference type="Proteomes" id="UP001367676">
    <property type="component" value="Unassembled WGS sequence"/>
</dbReference>
<dbReference type="PANTHER" id="PTHR10660">
    <property type="entry name" value="PROTEASOME REGULATOR PA28"/>
    <property type="match status" value="1"/>
</dbReference>
<gene>
    <name evidence="5" type="ORF">V9T40_009633</name>
</gene>
<evidence type="ECO:0000259" key="3">
    <source>
        <dbReference type="Pfam" id="PF02251"/>
    </source>
</evidence>
<organism evidence="5 6">
    <name type="scientific">Parthenolecanium corni</name>
    <dbReference type="NCBI Taxonomy" id="536013"/>
    <lineage>
        <taxon>Eukaryota</taxon>
        <taxon>Metazoa</taxon>
        <taxon>Ecdysozoa</taxon>
        <taxon>Arthropoda</taxon>
        <taxon>Hexapoda</taxon>
        <taxon>Insecta</taxon>
        <taxon>Pterygota</taxon>
        <taxon>Neoptera</taxon>
        <taxon>Paraneoptera</taxon>
        <taxon>Hemiptera</taxon>
        <taxon>Sternorrhyncha</taxon>
        <taxon>Coccoidea</taxon>
        <taxon>Coccidae</taxon>
        <taxon>Parthenolecanium</taxon>
    </lineage>
</organism>
<evidence type="ECO:0000259" key="4">
    <source>
        <dbReference type="Pfam" id="PF02252"/>
    </source>
</evidence>
<dbReference type="InterPro" id="IPR003186">
    <property type="entry name" value="PA28_C"/>
</dbReference>
<dbReference type="EMBL" id="JBBCAQ010000010">
    <property type="protein sequence ID" value="KAK7602192.1"/>
    <property type="molecule type" value="Genomic_DNA"/>
</dbReference>
<comment type="similarity">
    <text evidence="1">Belongs to the PA28 family.</text>
</comment>
<proteinExistence type="inferred from homology"/>
<evidence type="ECO:0008006" key="7">
    <source>
        <dbReference type="Google" id="ProtNLM"/>
    </source>
</evidence>
<name>A0AAN9Y8Z5_9HEMI</name>
<evidence type="ECO:0000256" key="1">
    <source>
        <dbReference type="ARBA" id="ARBA00005883"/>
    </source>
</evidence>
<accession>A0AAN9Y8Z5</accession>
<dbReference type="Gene3D" id="1.20.120.180">
    <property type="entry name" value="Proteasome activator pa28, C-terminal domain"/>
    <property type="match status" value="1"/>
</dbReference>
<dbReference type="GO" id="GO:0061136">
    <property type="term" value="P:regulation of proteasomal protein catabolic process"/>
    <property type="evidence" value="ECO:0007669"/>
    <property type="project" value="TreeGrafter"/>
</dbReference>
<dbReference type="Pfam" id="PF02251">
    <property type="entry name" value="PA28_N"/>
    <property type="match status" value="1"/>
</dbReference>
<feature type="domain" description="Proteasome activator PA28 C-terminal" evidence="4">
    <location>
        <begin position="103"/>
        <end position="243"/>
    </location>
</feature>
<dbReference type="InterPro" id="IPR003185">
    <property type="entry name" value="Proteasome_activ_PA28_N"/>
</dbReference>
<evidence type="ECO:0000313" key="6">
    <source>
        <dbReference type="Proteomes" id="UP001367676"/>
    </source>
</evidence>
<keyword evidence="2" id="KW-0647">Proteasome</keyword>
<evidence type="ECO:0000313" key="5">
    <source>
        <dbReference type="EMBL" id="KAK7602192.1"/>
    </source>
</evidence>
<comment type="caution">
    <text evidence="5">The sequence shown here is derived from an EMBL/GenBank/DDBJ whole genome shotgun (WGS) entry which is preliminary data.</text>
</comment>
<dbReference type="Gene3D" id="1.20.5.120">
    <property type="entry name" value="Proteasome activator pa28, N-terminal domain"/>
    <property type="match status" value="1"/>
</dbReference>
<dbReference type="PANTHER" id="PTHR10660:SF2">
    <property type="entry name" value="LD45860P"/>
    <property type="match status" value="1"/>
</dbReference>
<sequence length="246" mass="28358">MADGAIIEVQQFKENIKMKGEDLIINVFPKKIVFLNELIKLPEWNEERMENLHEDINVPIPEPVILNNCTSPLAKKRKLEIEVDVNSTTGTKVFSFPSGMALSNKKLSKLINVIKPTIKQLVEDSNILKMWISFMIPKIEDGNNFGVSIQEDTLAEIQTVETEAAAFFDQISRYYVTRAKLVSKVAKYPHIEDYRKAVEELDEKQYLGLWLVLHEIRNHYSTLHDLVTKNLEKLKKPRNSNAESLY</sequence>
<keyword evidence="6" id="KW-1185">Reference proteome</keyword>